<dbReference type="InterPro" id="IPR036412">
    <property type="entry name" value="HAD-like_sf"/>
</dbReference>
<dbReference type="Proteomes" id="UP000596049">
    <property type="component" value="Chromosome"/>
</dbReference>
<dbReference type="EMBL" id="CP067341">
    <property type="protein sequence ID" value="QQP14757.1"/>
    <property type="molecule type" value="Genomic_DNA"/>
</dbReference>
<dbReference type="InterPro" id="IPR023214">
    <property type="entry name" value="HAD_sf"/>
</dbReference>
<evidence type="ECO:0000313" key="2">
    <source>
        <dbReference type="Proteomes" id="UP000596049"/>
    </source>
</evidence>
<accession>A0ABX7AXQ7</accession>
<dbReference type="SUPFAM" id="SSF56784">
    <property type="entry name" value="HAD-like"/>
    <property type="match status" value="1"/>
</dbReference>
<evidence type="ECO:0000313" key="1">
    <source>
        <dbReference type="EMBL" id="QQP14757.1"/>
    </source>
</evidence>
<gene>
    <name evidence="1" type="ORF">FJQ98_12570</name>
</gene>
<keyword evidence="2" id="KW-1185">Reference proteome</keyword>
<dbReference type="RefSeq" id="WP_143114564.1">
    <property type="nucleotide sequence ID" value="NZ_CP067341.1"/>
</dbReference>
<organism evidence="1 2">
    <name type="scientific">Lysinibacillus agricola</name>
    <dbReference type="NCBI Taxonomy" id="2590012"/>
    <lineage>
        <taxon>Bacteria</taxon>
        <taxon>Bacillati</taxon>
        <taxon>Bacillota</taxon>
        <taxon>Bacilli</taxon>
        <taxon>Bacillales</taxon>
        <taxon>Bacillaceae</taxon>
        <taxon>Lysinibacillus</taxon>
    </lineage>
</organism>
<name>A0ABX7AXQ7_9BACI</name>
<dbReference type="Gene3D" id="3.40.50.1000">
    <property type="entry name" value="HAD superfamily/HAD-like"/>
    <property type="match status" value="1"/>
</dbReference>
<sequence length="85" mass="9123">MGFLLPKAKSISGIADEQDFVCQVPLIKVVIGQPTDILAANAAGIMSFGALWGEGNKDKLVGAFPTDILHNPEDILAINRLYITR</sequence>
<protein>
    <submittedName>
        <fullName evidence="1">Uncharacterized protein</fullName>
    </submittedName>
</protein>
<proteinExistence type="predicted"/>
<reference evidence="1 2" key="1">
    <citation type="submission" date="2020-01" db="EMBL/GenBank/DDBJ databases">
        <authorList>
            <person name="Liu G."/>
            <person name="Liu B."/>
        </authorList>
    </citation>
    <scope>NUCLEOTIDE SEQUENCE [LARGE SCALE GENOMIC DNA]</scope>
    <source>
        <strain evidence="1 2">FJAT-51161</strain>
    </source>
</reference>